<sequence length="311" mass="34906">MNLFGFSARQIRAGMYKGQEFVDYHLFDGKVQASWRASKEGEVSMVEILGHVCVRVFTKEVIVVEVPEESVPKDGKCTDPPAQHDPPLATPNTVSNDRVELDDYIAPPLPALIRSETLPTIKPTTTPTSLVDHSTPDPSTAQPRTPTTEHYLPHLLDPVPDFSRPPASLPQGFINPMTVLPSIQPSLEHLNKTILARFTGETIHTPNLLCTFNYLHRQVFHRVSYLQLVFAINQNTSDLHAGLTVLGLDLYEGVIALVDSLAQCCLATLYYFARMEEQEDRDLEGMVSEYENPRERLSGHQRTYGRSRRCP</sequence>
<accession>A0A067PKW7</accession>
<evidence type="ECO:0000313" key="2">
    <source>
        <dbReference type="EMBL" id="KDQ55538.1"/>
    </source>
</evidence>
<keyword evidence="3" id="KW-1185">Reference proteome</keyword>
<evidence type="ECO:0000256" key="1">
    <source>
        <dbReference type="SAM" id="MobiDB-lite"/>
    </source>
</evidence>
<name>A0A067PKW7_9AGAM</name>
<dbReference type="Proteomes" id="UP000027265">
    <property type="component" value="Unassembled WGS sequence"/>
</dbReference>
<feature type="region of interest" description="Disordered" evidence="1">
    <location>
        <begin position="288"/>
        <end position="311"/>
    </location>
</feature>
<feature type="region of interest" description="Disordered" evidence="1">
    <location>
        <begin position="69"/>
        <end position="95"/>
    </location>
</feature>
<evidence type="ECO:0000313" key="3">
    <source>
        <dbReference type="Proteomes" id="UP000027265"/>
    </source>
</evidence>
<feature type="compositionally biased region" description="Polar residues" evidence="1">
    <location>
        <begin position="129"/>
        <end position="148"/>
    </location>
</feature>
<gene>
    <name evidence="2" type="ORF">JAAARDRAFT_195900</name>
</gene>
<protein>
    <submittedName>
        <fullName evidence="2">Uncharacterized protein</fullName>
    </submittedName>
</protein>
<reference evidence="3" key="1">
    <citation type="journal article" date="2014" name="Proc. Natl. Acad. Sci. U.S.A.">
        <title>Extensive sampling of basidiomycete genomes demonstrates inadequacy of the white-rot/brown-rot paradigm for wood decay fungi.</title>
        <authorList>
            <person name="Riley R."/>
            <person name="Salamov A.A."/>
            <person name="Brown D.W."/>
            <person name="Nagy L.G."/>
            <person name="Floudas D."/>
            <person name="Held B.W."/>
            <person name="Levasseur A."/>
            <person name="Lombard V."/>
            <person name="Morin E."/>
            <person name="Otillar R."/>
            <person name="Lindquist E.A."/>
            <person name="Sun H."/>
            <person name="LaButti K.M."/>
            <person name="Schmutz J."/>
            <person name="Jabbour D."/>
            <person name="Luo H."/>
            <person name="Baker S.E."/>
            <person name="Pisabarro A.G."/>
            <person name="Walton J.D."/>
            <person name="Blanchette R.A."/>
            <person name="Henrissat B."/>
            <person name="Martin F."/>
            <person name="Cullen D."/>
            <person name="Hibbett D.S."/>
            <person name="Grigoriev I.V."/>
        </authorList>
    </citation>
    <scope>NUCLEOTIDE SEQUENCE [LARGE SCALE GENOMIC DNA]</scope>
    <source>
        <strain evidence="3">MUCL 33604</strain>
    </source>
</reference>
<dbReference type="AlphaFoldDB" id="A0A067PKW7"/>
<feature type="region of interest" description="Disordered" evidence="1">
    <location>
        <begin position="120"/>
        <end position="151"/>
    </location>
</feature>
<proteinExistence type="predicted"/>
<organism evidence="2 3">
    <name type="scientific">Jaapia argillacea MUCL 33604</name>
    <dbReference type="NCBI Taxonomy" id="933084"/>
    <lineage>
        <taxon>Eukaryota</taxon>
        <taxon>Fungi</taxon>
        <taxon>Dikarya</taxon>
        <taxon>Basidiomycota</taxon>
        <taxon>Agaricomycotina</taxon>
        <taxon>Agaricomycetes</taxon>
        <taxon>Agaricomycetidae</taxon>
        <taxon>Jaapiales</taxon>
        <taxon>Jaapiaceae</taxon>
        <taxon>Jaapia</taxon>
    </lineage>
</organism>
<dbReference type="InParanoid" id="A0A067PKW7"/>
<dbReference type="EMBL" id="KL197725">
    <property type="protein sequence ID" value="KDQ55538.1"/>
    <property type="molecule type" value="Genomic_DNA"/>
</dbReference>
<dbReference type="HOGENOM" id="CLU_894472_0_0_1"/>